<dbReference type="Proteomes" id="UP001152888">
    <property type="component" value="Unassembled WGS sequence"/>
</dbReference>
<evidence type="ECO:0000313" key="2">
    <source>
        <dbReference type="Proteomes" id="UP001152888"/>
    </source>
</evidence>
<dbReference type="EMBL" id="CAKOFQ010007132">
    <property type="protein sequence ID" value="CAH1992030.1"/>
    <property type="molecule type" value="Genomic_DNA"/>
</dbReference>
<sequence length="33" mass="3713">MLIGNHQDVLGRKDEQNLHGCFKAFGTDVIVTR</sequence>
<organism evidence="1 2">
    <name type="scientific">Acanthoscelides obtectus</name>
    <name type="common">Bean weevil</name>
    <name type="synonym">Bruchus obtectus</name>
    <dbReference type="NCBI Taxonomy" id="200917"/>
    <lineage>
        <taxon>Eukaryota</taxon>
        <taxon>Metazoa</taxon>
        <taxon>Ecdysozoa</taxon>
        <taxon>Arthropoda</taxon>
        <taxon>Hexapoda</taxon>
        <taxon>Insecta</taxon>
        <taxon>Pterygota</taxon>
        <taxon>Neoptera</taxon>
        <taxon>Endopterygota</taxon>
        <taxon>Coleoptera</taxon>
        <taxon>Polyphaga</taxon>
        <taxon>Cucujiformia</taxon>
        <taxon>Chrysomeloidea</taxon>
        <taxon>Chrysomelidae</taxon>
        <taxon>Bruchinae</taxon>
        <taxon>Bruchini</taxon>
        <taxon>Acanthoscelides</taxon>
    </lineage>
</organism>
<proteinExistence type="predicted"/>
<keyword evidence="2" id="KW-1185">Reference proteome</keyword>
<evidence type="ECO:0000313" key="1">
    <source>
        <dbReference type="EMBL" id="CAH1992030.1"/>
    </source>
</evidence>
<gene>
    <name evidence="1" type="ORF">ACAOBT_LOCUS20633</name>
</gene>
<protein>
    <submittedName>
        <fullName evidence="1">Uncharacterized protein</fullName>
    </submittedName>
</protein>
<dbReference type="AlphaFoldDB" id="A0A9P0LAT0"/>
<comment type="caution">
    <text evidence="1">The sequence shown here is derived from an EMBL/GenBank/DDBJ whole genome shotgun (WGS) entry which is preliminary data.</text>
</comment>
<accession>A0A9P0LAT0</accession>
<reference evidence="1" key="1">
    <citation type="submission" date="2022-03" db="EMBL/GenBank/DDBJ databases">
        <authorList>
            <person name="Sayadi A."/>
        </authorList>
    </citation>
    <scope>NUCLEOTIDE SEQUENCE</scope>
</reference>
<name>A0A9P0LAT0_ACAOB</name>